<sequence length="146" mass="16171">MSKTTVDLGKHGTATLRDPEDVPEKLRRRVQRANLASQIFVEELRTRGDIPADIDLSDVDEQTTRTIGRIVMTEHPEYMEQQQDAVILALVEDWPFEYPKTAEGLAEIPGTAYDKLLAACKALEPLLSPNLTAPTPPEAGNTPFDS</sequence>
<feature type="region of interest" description="Disordered" evidence="1">
    <location>
        <begin position="1"/>
        <end position="22"/>
    </location>
</feature>
<protein>
    <submittedName>
        <fullName evidence="2">Uncharacterized protein</fullName>
    </submittedName>
</protein>
<feature type="region of interest" description="Disordered" evidence="1">
    <location>
        <begin position="127"/>
        <end position="146"/>
    </location>
</feature>
<organism evidence="2 3">
    <name type="scientific">Kutzneria buriramensis</name>
    <dbReference type="NCBI Taxonomy" id="1045776"/>
    <lineage>
        <taxon>Bacteria</taxon>
        <taxon>Bacillati</taxon>
        <taxon>Actinomycetota</taxon>
        <taxon>Actinomycetes</taxon>
        <taxon>Pseudonocardiales</taxon>
        <taxon>Pseudonocardiaceae</taxon>
        <taxon>Kutzneria</taxon>
    </lineage>
</organism>
<evidence type="ECO:0000256" key="1">
    <source>
        <dbReference type="SAM" id="MobiDB-lite"/>
    </source>
</evidence>
<comment type="caution">
    <text evidence="2">The sequence shown here is derived from an EMBL/GenBank/DDBJ whole genome shotgun (WGS) entry which is preliminary data.</text>
</comment>
<dbReference type="AlphaFoldDB" id="A0A3E0HEL9"/>
<name>A0A3E0HEL9_9PSEU</name>
<dbReference type="Proteomes" id="UP000256269">
    <property type="component" value="Unassembled WGS sequence"/>
</dbReference>
<evidence type="ECO:0000313" key="2">
    <source>
        <dbReference type="EMBL" id="REH43647.1"/>
    </source>
</evidence>
<dbReference type="RefSeq" id="WP_116177090.1">
    <property type="nucleotide sequence ID" value="NZ_CP144375.1"/>
</dbReference>
<reference evidence="2 3" key="1">
    <citation type="submission" date="2018-08" db="EMBL/GenBank/DDBJ databases">
        <title>Genomic Encyclopedia of Archaeal and Bacterial Type Strains, Phase II (KMG-II): from individual species to whole genera.</title>
        <authorList>
            <person name="Goeker M."/>
        </authorList>
    </citation>
    <scope>NUCLEOTIDE SEQUENCE [LARGE SCALE GENOMIC DNA]</scope>
    <source>
        <strain evidence="2 3">DSM 45791</strain>
    </source>
</reference>
<evidence type="ECO:0000313" key="3">
    <source>
        <dbReference type="Proteomes" id="UP000256269"/>
    </source>
</evidence>
<gene>
    <name evidence="2" type="ORF">BCF44_109190</name>
</gene>
<accession>A0A3E0HEL9</accession>
<dbReference type="EMBL" id="QUNO01000009">
    <property type="protein sequence ID" value="REH43647.1"/>
    <property type="molecule type" value="Genomic_DNA"/>
</dbReference>
<proteinExistence type="predicted"/>
<keyword evidence="3" id="KW-1185">Reference proteome</keyword>